<keyword evidence="2" id="KW-1133">Transmembrane helix</keyword>
<evidence type="ECO:0000256" key="2">
    <source>
        <dbReference type="SAM" id="Phobius"/>
    </source>
</evidence>
<name>A0ABV6QXS5_9ACTN</name>
<dbReference type="Proteomes" id="UP001589890">
    <property type="component" value="Unassembled WGS sequence"/>
</dbReference>
<sequence length="396" mass="42597">MTAAPRIPGYELGQRLLQHSLAEIWRGRSHAGVEVVAIVLSEAGANDPMARQRLDEASRMPAPANGLPETPLWAANFAANRPYAITQLVPGQSGAERLLDPLDGVFGNDQDSVNEVRRQLQHFGAAPVPPSPGNTYPSSTTHAPATSDVPGQESSTRAEGFVAGVKRRAGWKFYVIVPVAYLLLFTVTYSVGAAFNKKDDTTTGATVPVPPAVSPGALPTSVVLPGIAKAKMPAIDPRRPSISVVGETYASSDPTQPVEGLELPFAFRWPQPPGQIRLGESSHAIYRRVISGENPRSATLDAVIAAHPCTSLADCRQDRAAFDQRWTSRFKAPVPTTAKDGQTWFTEQDRGSYVVSMTRAFERGGRWWLLGVAVTAKDGGRADAQRVLNDIRTQTS</sequence>
<evidence type="ECO:0000256" key="1">
    <source>
        <dbReference type="SAM" id="MobiDB-lite"/>
    </source>
</evidence>
<keyword evidence="4" id="KW-1185">Reference proteome</keyword>
<evidence type="ECO:0000313" key="3">
    <source>
        <dbReference type="EMBL" id="MFC0629456.1"/>
    </source>
</evidence>
<evidence type="ECO:0008006" key="5">
    <source>
        <dbReference type="Google" id="ProtNLM"/>
    </source>
</evidence>
<accession>A0ABV6QXS5</accession>
<feature type="compositionally biased region" description="Polar residues" evidence="1">
    <location>
        <begin position="133"/>
        <end position="144"/>
    </location>
</feature>
<evidence type="ECO:0000313" key="4">
    <source>
        <dbReference type="Proteomes" id="UP001589890"/>
    </source>
</evidence>
<dbReference type="EMBL" id="JBHLTC010000057">
    <property type="protein sequence ID" value="MFC0629456.1"/>
    <property type="molecule type" value="Genomic_DNA"/>
</dbReference>
<feature type="transmembrane region" description="Helical" evidence="2">
    <location>
        <begin position="173"/>
        <end position="195"/>
    </location>
</feature>
<dbReference type="RefSeq" id="WP_380057575.1">
    <property type="nucleotide sequence ID" value="NZ_JBHLTC010000057.1"/>
</dbReference>
<reference evidence="3 4" key="1">
    <citation type="submission" date="2024-09" db="EMBL/GenBank/DDBJ databases">
        <authorList>
            <person name="Sun Q."/>
            <person name="Mori K."/>
        </authorList>
    </citation>
    <scope>NUCLEOTIDE SEQUENCE [LARGE SCALE GENOMIC DNA]</scope>
    <source>
        <strain evidence="3 4">CGMCC 1.15906</strain>
    </source>
</reference>
<protein>
    <recommendedName>
        <fullName evidence="5">Alanine and proline-rich secreted protein Apa</fullName>
    </recommendedName>
</protein>
<comment type="caution">
    <text evidence="3">The sequence shown here is derived from an EMBL/GenBank/DDBJ whole genome shotgun (WGS) entry which is preliminary data.</text>
</comment>
<organism evidence="3 4">
    <name type="scientific">Kribbella deserti</name>
    <dbReference type="NCBI Taxonomy" id="1926257"/>
    <lineage>
        <taxon>Bacteria</taxon>
        <taxon>Bacillati</taxon>
        <taxon>Actinomycetota</taxon>
        <taxon>Actinomycetes</taxon>
        <taxon>Propionibacteriales</taxon>
        <taxon>Kribbellaceae</taxon>
        <taxon>Kribbella</taxon>
    </lineage>
</organism>
<proteinExistence type="predicted"/>
<keyword evidence="2" id="KW-0812">Transmembrane</keyword>
<gene>
    <name evidence="3" type="ORF">ACFFGN_35660</name>
</gene>
<feature type="region of interest" description="Disordered" evidence="1">
    <location>
        <begin position="124"/>
        <end position="157"/>
    </location>
</feature>
<keyword evidence="2" id="KW-0472">Membrane</keyword>